<evidence type="ECO:0000313" key="1">
    <source>
        <dbReference type="Proteomes" id="UP000036681"/>
    </source>
</evidence>
<proteinExistence type="predicted"/>
<protein>
    <submittedName>
        <fullName evidence="2">Methionyl/Valyl/Leucyl/Isoleucyl-tRNA synthetase anticodon-binding domain-containing protein</fullName>
    </submittedName>
</protein>
<dbReference type="WBParaSite" id="ALUE_0001211801-mRNA-1">
    <property type="protein sequence ID" value="ALUE_0001211801-mRNA-1"/>
    <property type="gene ID" value="ALUE_0001211801"/>
</dbReference>
<accession>A0A0M3I5C0</accession>
<dbReference type="AlphaFoldDB" id="A0A0M3I5C0"/>
<reference evidence="2" key="1">
    <citation type="submission" date="2017-02" db="UniProtKB">
        <authorList>
            <consortium name="WormBaseParasite"/>
        </authorList>
    </citation>
    <scope>IDENTIFICATION</scope>
</reference>
<keyword evidence="1" id="KW-1185">Reference proteome</keyword>
<name>A0A0M3I5C0_ASCLU</name>
<evidence type="ECO:0000313" key="2">
    <source>
        <dbReference type="WBParaSite" id="ALUE_0001211801-mRNA-1"/>
    </source>
</evidence>
<sequence length="62" mass="7391">MFYSCSCQRLSTKHHTKISAVYRKKIELYICICILKKFVNVYCELFPHALNNIFQVINKKYG</sequence>
<organism evidence="1 2">
    <name type="scientific">Ascaris lumbricoides</name>
    <name type="common">Giant roundworm</name>
    <dbReference type="NCBI Taxonomy" id="6252"/>
    <lineage>
        <taxon>Eukaryota</taxon>
        <taxon>Metazoa</taxon>
        <taxon>Ecdysozoa</taxon>
        <taxon>Nematoda</taxon>
        <taxon>Chromadorea</taxon>
        <taxon>Rhabditida</taxon>
        <taxon>Spirurina</taxon>
        <taxon>Ascaridomorpha</taxon>
        <taxon>Ascaridoidea</taxon>
        <taxon>Ascarididae</taxon>
        <taxon>Ascaris</taxon>
    </lineage>
</organism>
<dbReference type="Proteomes" id="UP000036681">
    <property type="component" value="Unplaced"/>
</dbReference>